<dbReference type="Pfam" id="PF18164">
    <property type="entry name" value="GNAT_C"/>
    <property type="match status" value="1"/>
</dbReference>
<evidence type="ECO:0000259" key="1">
    <source>
        <dbReference type="Pfam" id="PF18164"/>
    </source>
</evidence>
<evidence type="ECO:0000313" key="2">
    <source>
        <dbReference type="EMBL" id="MPM84342.1"/>
    </source>
</evidence>
<comment type="caution">
    <text evidence="2">The sequence shown here is derived from an EMBL/GenBank/DDBJ whole genome shotgun (WGS) entry which is preliminary data.</text>
</comment>
<dbReference type="AlphaFoldDB" id="A0A645D6T1"/>
<feature type="domain" description="GNAT-like C-terminal" evidence="1">
    <location>
        <begin position="45"/>
        <end position="179"/>
    </location>
</feature>
<sequence length="182" mass="20562">MVLGSSLYDDGNGSFTATFDESDTEITGYPIDEKCLCSDTPITLSKTIWELVIKSGDDYINVHIPRGAKIDSVNSKKSFDSARIIFDELYDDFHPKSFICFSWLLDPALGTILKPDSNILGFQKEFSRFPYQSAGREVFSFVFPAPFKDYSELPEKTSLQRSIKQKYLKGEKIYGFGGVKPF</sequence>
<name>A0A645D6T1_9ZZZZ</name>
<reference evidence="2" key="1">
    <citation type="submission" date="2019-08" db="EMBL/GenBank/DDBJ databases">
        <authorList>
            <person name="Kucharzyk K."/>
            <person name="Murdoch R.W."/>
            <person name="Higgins S."/>
            <person name="Loffler F."/>
        </authorList>
    </citation>
    <scope>NUCLEOTIDE SEQUENCE</scope>
</reference>
<accession>A0A645D6T1</accession>
<dbReference type="Gene3D" id="3.40.630.120">
    <property type="match status" value="1"/>
</dbReference>
<dbReference type="InterPro" id="IPR041644">
    <property type="entry name" value="GNAT_C"/>
</dbReference>
<gene>
    <name evidence="2" type="ORF">SDC9_131413</name>
</gene>
<organism evidence="2">
    <name type="scientific">bioreactor metagenome</name>
    <dbReference type="NCBI Taxonomy" id="1076179"/>
    <lineage>
        <taxon>unclassified sequences</taxon>
        <taxon>metagenomes</taxon>
        <taxon>ecological metagenomes</taxon>
    </lineage>
</organism>
<protein>
    <recommendedName>
        <fullName evidence="1">GNAT-like C-terminal domain-containing protein</fullName>
    </recommendedName>
</protein>
<proteinExistence type="predicted"/>
<dbReference type="EMBL" id="VSSQ01032912">
    <property type="protein sequence ID" value="MPM84342.1"/>
    <property type="molecule type" value="Genomic_DNA"/>
</dbReference>